<protein>
    <recommendedName>
        <fullName evidence="2">7TM GPCR serpentine receptor class x (Srx) domain-containing protein</fullName>
    </recommendedName>
</protein>
<dbReference type="GeneID" id="9811334"/>
<feature type="transmembrane region" description="Helical" evidence="1">
    <location>
        <begin position="124"/>
        <end position="142"/>
    </location>
</feature>
<feature type="transmembrane region" description="Helical" evidence="1">
    <location>
        <begin position="20"/>
        <end position="41"/>
    </location>
</feature>
<feature type="transmembrane region" description="Helical" evidence="1">
    <location>
        <begin position="62"/>
        <end position="84"/>
    </location>
</feature>
<proteinExistence type="predicted"/>
<accession>A0A6A5G8G6</accession>
<feature type="transmembrane region" description="Helical" evidence="1">
    <location>
        <begin position="184"/>
        <end position="205"/>
    </location>
</feature>
<sequence length="318" mass="36757">MNSSSVVYDVKTWPNTVAAIMLTLSSFLGIVFNYSIIRNFFSDKKQKSAFNMICTFRASNNLFILIIVMLAIYVPASITGYSYYPPLLESIIIAFGTNLMIYNEFQSIYTAVNRLFAITFPLKYNVIFGIKVTLVLHILYYLDRIRNVAMEHVERYQNSNYLLFSTEHLAYGGLMVAPDGMFKIALALLVFPFLINAVTFVRFYYLKKRTSRESEHWKKAKENMVLFAQTVLQDSLFSITVIFTMKLNTMMNHRFWTFFCQTYVWQIIHVLDGFIMLVFNDKISLFKKPAFTKVSPALTGKQVPERNTSTVVVARPIS</sequence>
<name>A0A6A5G8G6_CAERE</name>
<dbReference type="RefSeq" id="XP_003093899.2">
    <property type="nucleotide sequence ID" value="XM_003093851.2"/>
</dbReference>
<feature type="transmembrane region" description="Helical" evidence="1">
    <location>
        <begin position="225"/>
        <end position="243"/>
    </location>
</feature>
<dbReference type="Pfam" id="PF10328">
    <property type="entry name" value="7TM_GPCR_Srx"/>
    <property type="match status" value="1"/>
</dbReference>
<evidence type="ECO:0000313" key="3">
    <source>
        <dbReference type="EMBL" id="KAF1750799.1"/>
    </source>
</evidence>
<organism evidence="3 4">
    <name type="scientific">Caenorhabditis remanei</name>
    <name type="common">Caenorhabditis vulgaris</name>
    <dbReference type="NCBI Taxonomy" id="31234"/>
    <lineage>
        <taxon>Eukaryota</taxon>
        <taxon>Metazoa</taxon>
        <taxon>Ecdysozoa</taxon>
        <taxon>Nematoda</taxon>
        <taxon>Chromadorea</taxon>
        <taxon>Rhabditida</taxon>
        <taxon>Rhabditina</taxon>
        <taxon>Rhabditomorpha</taxon>
        <taxon>Rhabditoidea</taxon>
        <taxon>Rhabditidae</taxon>
        <taxon>Peloderinae</taxon>
        <taxon>Caenorhabditis</taxon>
    </lineage>
</organism>
<dbReference type="Gene3D" id="1.20.1070.10">
    <property type="entry name" value="Rhodopsin 7-helix transmembrane proteins"/>
    <property type="match status" value="1"/>
</dbReference>
<reference evidence="3 4" key="1">
    <citation type="submission" date="2019-12" db="EMBL/GenBank/DDBJ databases">
        <title>Chromosome-level assembly of the Caenorhabditis remanei genome.</title>
        <authorList>
            <person name="Teterina A.A."/>
            <person name="Willis J.H."/>
            <person name="Phillips P.C."/>
        </authorList>
    </citation>
    <scope>NUCLEOTIDE SEQUENCE [LARGE SCALE GENOMIC DNA]</scope>
    <source>
        <strain evidence="3 4">PX506</strain>
        <tissue evidence="3">Whole organism</tissue>
    </source>
</reference>
<dbReference type="CTD" id="9811334"/>
<evidence type="ECO:0000313" key="4">
    <source>
        <dbReference type="Proteomes" id="UP000483820"/>
    </source>
</evidence>
<dbReference type="EMBL" id="WUAV01000005">
    <property type="protein sequence ID" value="KAF1750799.1"/>
    <property type="molecule type" value="Genomic_DNA"/>
</dbReference>
<keyword evidence="1" id="KW-0812">Transmembrane</keyword>
<dbReference type="SUPFAM" id="SSF81321">
    <property type="entry name" value="Family A G protein-coupled receptor-like"/>
    <property type="match status" value="1"/>
</dbReference>
<evidence type="ECO:0000256" key="1">
    <source>
        <dbReference type="SAM" id="Phobius"/>
    </source>
</evidence>
<dbReference type="KEGG" id="crq:GCK72_017350"/>
<evidence type="ECO:0000259" key="2">
    <source>
        <dbReference type="Pfam" id="PF10328"/>
    </source>
</evidence>
<dbReference type="InterPro" id="IPR019430">
    <property type="entry name" value="7TM_GPCR_serpentine_rcpt_Srx"/>
</dbReference>
<feature type="transmembrane region" description="Helical" evidence="1">
    <location>
        <begin position="90"/>
        <end position="112"/>
    </location>
</feature>
<keyword evidence="1" id="KW-0472">Membrane</keyword>
<dbReference type="AlphaFoldDB" id="A0A6A5G8G6"/>
<dbReference type="PANTHER" id="PTHR23013">
    <property type="entry name" value="SERPENTINE RECEPTOR"/>
    <property type="match status" value="1"/>
</dbReference>
<keyword evidence="1" id="KW-1133">Transmembrane helix</keyword>
<gene>
    <name evidence="3" type="ORF">GCK72_017350</name>
</gene>
<comment type="caution">
    <text evidence="3">The sequence shown here is derived from an EMBL/GenBank/DDBJ whole genome shotgun (WGS) entry which is preliminary data.</text>
</comment>
<dbReference type="Proteomes" id="UP000483820">
    <property type="component" value="Chromosome V"/>
</dbReference>
<feature type="transmembrane region" description="Helical" evidence="1">
    <location>
        <begin position="255"/>
        <end position="279"/>
    </location>
</feature>
<feature type="domain" description="7TM GPCR serpentine receptor class x (Srx)" evidence="2">
    <location>
        <begin position="26"/>
        <end position="280"/>
    </location>
</feature>
<dbReference type="PANTHER" id="PTHR23013:SF14">
    <property type="entry name" value="7TM GPCR SERPENTINE RECEPTOR CLASS X (SRX) DOMAIN-CONTAINING PROTEIN"/>
    <property type="match status" value="1"/>
</dbReference>